<protein>
    <recommendedName>
        <fullName evidence="2">Integrator complex subunit 3 N-terminal domain-containing protein</fullName>
    </recommendedName>
</protein>
<dbReference type="OrthoDB" id="2021145at2759"/>
<sequence length="491" mass="54442">MPPPFPPSPPPPRLLAGGDHHPPPTSAFSPEHPFHSAHLVLPSPSPSPADLSSPHLPLALAFAFLTEPSPLPRRLLVVLHAAGARFPAFYHAFASALLSLPFPLLLPHPRTRLLLAASELARAAAPGFAPLLASLLRRVPFPGDARLLEVLHEHASFLADEEPQLLATAVFAFLRLLSRNRLALAAGSVECKDCDECKGAKNLQECRGRLVSFCVSVLRDHFQVCALLGRDLVRSLHELALVPEFQVLWRDLILDRAANVCRIGTPRWCTAMAITSEMETQLLFMMNNVKWGDQKRYQLWFARKHLMVPGGEERIPDIVRFICCGYHPTNELMQSGVIARWAVVGWLLTTCSKGYVVANAKLALFYDWLFFEEGRGSVMNIEPAMLLMVNSVSQYTDITNMLLEFLFLLIDNYDVQRKEAIALCVRSAFGVLVKKGVVPSLEPLTGCDKLSPLLRQKLLAFLSNTCEAAEEACWKPINEVSKGAELNKRIC</sequence>
<dbReference type="PANTHER" id="PTHR13587">
    <property type="entry name" value="INTEGRATOR COMPLEX SUBUNIT 3"/>
    <property type="match status" value="1"/>
</dbReference>
<feature type="region of interest" description="Disordered" evidence="1">
    <location>
        <begin position="1"/>
        <end position="29"/>
    </location>
</feature>
<reference evidence="3" key="1">
    <citation type="submission" date="2020-10" db="EMBL/GenBank/DDBJ databases">
        <authorList>
            <person name="Han B."/>
            <person name="Lu T."/>
            <person name="Zhao Q."/>
            <person name="Huang X."/>
            <person name="Zhao Y."/>
        </authorList>
    </citation>
    <scope>NUCLEOTIDE SEQUENCE</scope>
</reference>
<keyword evidence="4" id="KW-1185">Reference proteome</keyword>
<dbReference type="InterPro" id="IPR045334">
    <property type="entry name" value="INTS3"/>
</dbReference>
<evidence type="ECO:0000256" key="1">
    <source>
        <dbReference type="SAM" id="MobiDB-lite"/>
    </source>
</evidence>
<dbReference type="GO" id="GO:0005737">
    <property type="term" value="C:cytoplasm"/>
    <property type="evidence" value="ECO:0007669"/>
    <property type="project" value="TreeGrafter"/>
</dbReference>
<name>A0A811SEZ7_9POAL</name>
<evidence type="ECO:0000313" key="4">
    <source>
        <dbReference type="Proteomes" id="UP000604825"/>
    </source>
</evidence>
<evidence type="ECO:0000259" key="2">
    <source>
        <dbReference type="Pfam" id="PF10189"/>
    </source>
</evidence>
<gene>
    <name evidence="3" type="ORF">NCGR_LOCUS65456</name>
</gene>
<dbReference type="Pfam" id="PF10189">
    <property type="entry name" value="Ints3_N"/>
    <property type="match status" value="1"/>
</dbReference>
<dbReference type="EMBL" id="CAJGYO010000192">
    <property type="protein sequence ID" value="CAD6341358.1"/>
    <property type="molecule type" value="Genomic_DNA"/>
</dbReference>
<evidence type="ECO:0000313" key="3">
    <source>
        <dbReference type="EMBL" id="CAD6341358.1"/>
    </source>
</evidence>
<organism evidence="3 4">
    <name type="scientific">Miscanthus lutarioriparius</name>
    <dbReference type="NCBI Taxonomy" id="422564"/>
    <lineage>
        <taxon>Eukaryota</taxon>
        <taxon>Viridiplantae</taxon>
        <taxon>Streptophyta</taxon>
        <taxon>Embryophyta</taxon>
        <taxon>Tracheophyta</taxon>
        <taxon>Spermatophyta</taxon>
        <taxon>Magnoliopsida</taxon>
        <taxon>Liliopsida</taxon>
        <taxon>Poales</taxon>
        <taxon>Poaceae</taxon>
        <taxon>PACMAD clade</taxon>
        <taxon>Panicoideae</taxon>
        <taxon>Andropogonodae</taxon>
        <taxon>Andropogoneae</taxon>
        <taxon>Saccharinae</taxon>
        <taxon>Miscanthus</taxon>
    </lineage>
</organism>
<dbReference type="Proteomes" id="UP000604825">
    <property type="component" value="Unassembled WGS sequence"/>
</dbReference>
<proteinExistence type="predicted"/>
<dbReference type="PANTHER" id="PTHR13587:SF7">
    <property type="entry name" value="INTEGRATOR COMPLEX SUBUNIT 3"/>
    <property type="match status" value="1"/>
</dbReference>
<dbReference type="InterPro" id="IPR019333">
    <property type="entry name" value="INTS3_N"/>
</dbReference>
<feature type="domain" description="Integrator complex subunit 3 N-terminal" evidence="2">
    <location>
        <begin position="59"/>
        <end position="458"/>
    </location>
</feature>
<feature type="compositionally biased region" description="Pro residues" evidence="1">
    <location>
        <begin position="1"/>
        <end position="13"/>
    </location>
</feature>
<dbReference type="AlphaFoldDB" id="A0A811SEZ7"/>
<comment type="caution">
    <text evidence="3">The sequence shown here is derived from an EMBL/GenBank/DDBJ whole genome shotgun (WGS) entry which is preliminary data.</text>
</comment>
<accession>A0A811SEZ7</accession>